<name>A0A6J7DVS2_9ZZZZ</name>
<dbReference type="InterPro" id="IPR005234">
    <property type="entry name" value="ScpB_csome_segregation"/>
</dbReference>
<dbReference type="SUPFAM" id="SSF46785">
    <property type="entry name" value="Winged helix' DNA-binding domain"/>
    <property type="match status" value="2"/>
</dbReference>
<protein>
    <submittedName>
        <fullName evidence="6">Unannotated protein</fullName>
    </submittedName>
</protein>
<evidence type="ECO:0000256" key="5">
    <source>
        <dbReference type="SAM" id="MobiDB-lite"/>
    </source>
</evidence>
<keyword evidence="3" id="KW-0159">Chromosome partition</keyword>
<feature type="region of interest" description="Disordered" evidence="5">
    <location>
        <begin position="180"/>
        <end position="214"/>
    </location>
</feature>
<dbReference type="GO" id="GO:0051304">
    <property type="term" value="P:chromosome separation"/>
    <property type="evidence" value="ECO:0007669"/>
    <property type="project" value="InterPro"/>
</dbReference>
<evidence type="ECO:0000256" key="3">
    <source>
        <dbReference type="ARBA" id="ARBA00022829"/>
    </source>
</evidence>
<reference evidence="6" key="1">
    <citation type="submission" date="2020-05" db="EMBL/GenBank/DDBJ databases">
        <authorList>
            <person name="Chiriac C."/>
            <person name="Salcher M."/>
            <person name="Ghai R."/>
            <person name="Kavagutti S V."/>
        </authorList>
    </citation>
    <scope>NUCLEOTIDE SEQUENCE</scope>
</reference>
<dbReference type="AlphaFoldDB" id="A0A6J7DVS2"/>
<evidence type="ECO:0000313" key="6">
    <source>
        <dbReference type="EMBL" id="CAB4872439.1"/>
    </source>
</evidence>
<keyword evidence="1" id="KW-0963">Cytoplasm</keyword>
<evidence type="ECO:0000256" key="4">
    <source>
        <dbReference type="ARBA" id="ARBA00023306"/>
    </source>
</evidence>
<dbReference type="Gene3D" id="1.10.10.10">
    <property type="entry name" value="Winged helix-like DNA-binding domain superfamily/Winged helix DNA-binding domain"/>
    <property type="match status" value="2"/>
</dbReference>
<dbReference type="PANTHER" id="PTHR34298">
    <property type="entry name" value="SEGREGATION AND CONDENSATION PROTEIN B"/>
    <property type="match status" value="1"/>
</dbReference>
<feature type="compositionally biased region" description="Low complexity" evidence="5">
    <location>
        <begin position="181"/>
        <end position="196"/>
    </location>
</feature>
<proteinExistence type="predicted"/>
<dbReference type="Pfam" id="PF04079">
    <property type="entry name" value="SMC_ScpB"/>
    <property type="match status" value="1"/>
</dbReference>
<organism evidence="6">
    <name type="scientific">freshwater metagenome</name>
    <dbReference type="NCBI Taxonomy" id="449393"/>
    <lineage>
        <taxon>unclassified sequences</taxon>
        <taxon>metagenomes</taxon>
        <taxon>ecological metagenomes</taxon>
    </lineage>
</organism>
<dbReference type="GO" id="GO:0051301">
    <property type="term" value="P:cell division"/>
    <property type="evidence" value="ECO:0007669"/>
    <property type="project" value="UniProtKB-KW"/>
</dbReference>
<dbReference type="PANTHER" id="PTHR34298:SF2">
    <property type="entry name" value="SEGREGATION AND CONDENSATION PROTEIN B"/>
    <property type="match status" value="1"/>
</dbReference>
<dbReference type="InterPro" id="IPR036390">
    <property type="entry name" value="WH_DNA-bd_sf"/>
</dbReference>
<evidence type="ECO:0000256" key="1">
    <source>
        <dbReference type="ARBA" id="ARBA00022490"/>
    </source>
</evidence>
<keyword evidence="2" id="KW-0132">Cell division</keyword>
<evidence type="ECO:0000256" key="2">
    <source>
        <dbReference type="ARBA" id="ARBA00022618"/>
    </source>
</evidence>
<keyword evidence="4" id="KW-0131">Cell cycle</keyword>
<dbReference type="EMBL" id="CAFBLQ010000074">
    <property type="protein sequence ID" value="CAB4872439.1"/>
    <property type="molecule type" value="Genomic_DNA"/>
</dbReference>
<gene>
    <name evidence="6" type="ORF">UFOPK3423_00815</name>
</gene>
<sequence>MSELCRAIEALLFLSPEPVVTSALAEATGHSAEEVSAALEELGRSCAPGERGLVLRELAGGWVLASAPEHDEAARALLARPRTPALTPAQAETLSIVAYLQPISRPEITRIRGVAADSATNTLLERGLIEESGRSQFGAVLYRTTSLFLKLFGLPSIADLPDPAEWDPSPEEAAELRDRLLAAGDLRSGGPPAAEFPGDEEDDAADEHGDDAFADVAIADADS</sequence>
<dbReference type="InterPro" id="IPR036388">
    <property type="entry name" value="WH-like_DNA-bd_sf"/>
</dbReference>
<dbReference type="NCBIfam" id="TIGR00281">
    <property type="entry name" value="SMC-Scp complex subunit ScpB"/>
    <property type="match status" value="1"/>
</dbReference>
<accession>A0A6J7DVS2</accession>